<dbReference type="Gene3D" id="1.10.443.10">
    <property type="entry name" value="Intergrase catalytic core"/>
    <property type="match status" value="1"/>
</dbReference>
<evidence type="ECO:0000256" key="1">
    <source>
        <dbReference type="ARBA" id="ARBA00023172"/>
    </source>
</evidence>
<dbReference type="Pfam" id="PF00589">
    <property type="entry name" value="Phage_integrase"/>
    <property type="match status" value="1"/>
</dbReference>
<evidence type="ECO:0000313" key="3">
    <source>
        <dbReference type="EMBL" id="WAR43375.1"/>
    </source>
</evidence>
<gene>
    <name evidence="3" type="ORF">NM686_013365</name>
</gene>
<dbReference type="InterPro" id="IPR013762">
    <property type="entry name" value="Integrase-like_cat_sf"/>
</dbReference>
<dbReference type="Proteomes" id="UP001162780">
    <property type="component" value="Chromosome"/>
</dbReference>
<accession>A0ABY7GGT6</accession>
<dbReference type="SUPFAM" id="SSF56349">
    <property type="entry name" value="DNA breaking-rejoining enzymes"/>
    <property type="match status" value="1"/>
</dbReference>
<reference evidence="3" key="1">
    <citation type="submission" date="2022-11" db="EMBL/GenBank/DDBJ databases">
        <title>Methylomonas rapida sp. nov., Carotenoid-Producing Obligate Methanotrophs with High Growth Characteristics and Biotechnological Potential.</title>
        <authorList>
            <person name="Tikhonova E.N."/>
            <person name="Suleimanov R.Z."/>
            <person name="Miroshnikov K."/>
            <person name="Oshkin I.Y."/>
            <person name="Belova S.E."/>
            <person name="Danilova O.V."/>
            <person name="Ashikhmin A."/>
            <person name="Konopkin A."/>
            <person name="But S.Y."/>
            <person name="Khmelenina V.N."/>
            <person name="Kuznetsov N."/>
            <person name="Pimenov N.V."/>
            <person name="Dedysh S.N."/>
        </authorList>
    </citation>
    <scope>NUCLEOTIDE SEQUENCE</scope>
    <source>
        <strain evidence="3">MP1</strain>
    </source>
</reference>
<sequence length="91" mass="9860">MGSFGKAPSQIRITPHIFCHTLAVHLLEAGVEVNVIRGWLGHVSLNTTNRYAEITIRTKADALELCEPVVANVGAGHANLRGKTMLECWPG</sequence>
<dbReference type="RefSeq" id="WP_255188340.1">
    <property type="nucleotide sequence ID" value="NZ_CP113517.1"/>
</dbReference>
<dbReference type="InterPro" id="IPR002104">
    <property type="entry name" value="Integrase_catalytic"/>
</dbReference>
<dbReference type="EMBL" id="CP113517">
    <property type="protein sequence ID" value="WAR43375.1"/>
    <property type="molecule type" value="Genomic_DNA"/>
</dbReference>
<proteinExistence type="predicted"/>
<dbReference type="InterPro" id="IPR011010">
    <property type="entry name" value="DNA_brk_join_enz"/>
</dbReference>
<evidence type="ECO:0000259" key="2">
    <source>
        <dbReference type="PROSITE" id="PS51898"/>
    </source>
</evidence>
<keyword evidence="4" id="KW-1185">Reference proteome</keyword>
<evidence type="ECO:0000313" key="4">
    <source>
        <dbReference type="Proteomes" id="UP001162780"/>
    </source>
</evidence>
<keyword evidence="1" id="KW-0233">DNA recombination</keyword>
<feature type="domain" description="Tyr recombinase" evidence="2">
    <location>
        <begin position="1"/>
        <end position="64"/>
    </location>
</feature>
<dbReference type="PROSITE" id="PS51898">
    <property type="entry name" value="TYR_RECOMBINASE"/>
    <property type="match status" value="1"/>
</dbReference>
<name>A0ABY7GGT6_9GAMM</name>
<protein>
    <submittedName>
        <fullName evidence="3">Tyrosine-type recombinase/integrase</fullName>
    </submittedName>
</protein>
<organism evidence="3 4">
    <name type="scientific">Methylomonas rapida</name>
    <dbReference type="NCBI Taxonomy" id="2963939"/>
    <lineage>
        <taxon>Bacteria</taxon>
        <taxon>Pseudomonadati</taxon>
        <taxon>Pseudomonadota</taxon>
        <taxon>Gammaproteobacteria</taxon>
        <taxon>Methylococcales</taxon>
        <taxon>Methylococcaceae</taxon>
        <taxon>Methylomonas</taxon>
    </lineage>
</organism>